<reference evidence="7" key="1">
    <citation type="submission" date="2021-03" db="EMBL/GenBank/DDBJ databases">
        <title>Microbacterium sp. nov., a novel actinobacterium isolated from cow dung.</title>
        <authorList>
            <person name="Zhang L."/>
        </authorList>
    </citation>
    <scope>NUCLEOTIDE SEQUENCE</scope>
    <source>
        <strain evidence="7">NEAU-LLB</strain>
    </source>
</reference>
<comment type="subcellular location">
    <subcellularLocation>
        <location evidence="1">Cell envelope</location>
    </subcellularLocation>
</comment>
<dbReference type="SUPFAM" id="SSF52833">
    <property type="entry name" value="Thioredoxin-like"/>
    <property type="match status" value="1"/>
</dbReference>
<organism evidence="7 8">
    <name type="scientific">Microbacterium stercoris</name>
    <dbReference type="NCBI Taxonomy" id="2820289"/>
    <lineage>
        <taxon>Bacteria</taxon>
        <taxon>Bacillati</taxon>
        <taxon>Actinomycetota</taxon>
        <taxon>Actinomycetes</taxon>
        <taxon>Micrococcales</taxon>
        <taxon>Microbacteriaceae</taxon>
        <taxon>Microbacterium</taxon>
    </lineage>
</organism>
<dbReference type="PANTHER" id="PTHR42852:SF6">
    <property type="entry name" value="THIOL:DISULFIDE INTERCHANGE PROTEIN DSBE"/>
    <property type="match status" value="1"/>
</dbReference>
<evidence type="ECO:0000313" key="8">
    <source>
        <dbReference type="Proteomes" id="UP000680132"/>
    </source>
</evidence>
<evidence type="ECO:0000256" key="3">
    <source>
        <dbReference type="ARBA" id="ARBA00022968"/>
    </source>
</evidence>
<dbReference type="InterPro" id="IPR050553">
    <property type="entry name" value="Thioredoxin_ResA/DsbE_sf"/>
</dbReference>
<evidence type="ECO:0000256" key="5">
    <source>
        <dbReference type="ARBA" id="ARBA00023284"/>
    </source>
</evidence>
<dbReference type="Pfam" id="PF00578">
    <property type="entry name" value="AhpC-TSA"/>
    <property type="match status" value="1"/>
</dbReference>
<keyword evidence="3" id="KW-0735">Signal-anchor</keyword>
<accession>A0A939QJ46</accession>
<dbReference type="InterPro" id="IPR017937">
    <property type="entry name" value="Thioredoxin_CS"/>
</dbReference>
<evidence type="ECO:0000256" key="2">
    <source>
        <dbReference type="ARBA" id="ARBA00022748"/>
    </source>
</evidence>
<dbReference type="GO" id="GO:0016209">
    <property type="term" value="F:antioxidant activity"/>
    <property type="evidence" value="ECO:0007669"/>
    <property type="project" value="InterPro"/>
</dbReference>
<keyword evidence="3" id="KW-0812">Transmembrane</keyword>
<gene>
    <name evidence="7" type="ORF">J5V96_06010</name>
</gene>
<dbReference type="AlphaFoldDB" id="A0A939QJ46"/>
<dbReference type="GO" id="GO:0017004">
    <property type="term" value="P:cytochrome complex assembly"/>
    <property type="evidence" value="ECO:0007669"/>
    <property type="project" value="UniProtKB-KW"/>
</dbReference>
<name>A0A939QJ46_9MICO</name>
<dbReference type="PANTHER" id="PTHR42852">
    <property type="entry name" value="THIOL:DISULFIDE INTERCHANGE PROTEIN DSBE"/>
    <property type="match status" value="1"/>
</dbReference>
<evidence type="ECO:0000259" key="6">
    <source>
        <dbReference type="PROSITE" id="PS51352"/>
    </source>
</evidence>
<comment type="caution">
    <text evidence="7">The sequence shown here is derived from an EMBL/GenBank/DDBJ whole genome shotgun (WGS) entry which is preliminary data.</text>
</comment>
<proteinExistence type="predicted"/>
<dbReference type="PROSITE" id="PS51352">
    <property type="entry name" value="THIOREDOXIN_2"/>
    <property type="match status" value="1"/>
</dbReference>
<dbReference type="GO" id="GO:0030313">
    <property type="term" value="C:cell envelope"/>
    <property type="evidence" value="ECO:0007669"/>
    <property type="project" value="UniProtKB-SubCell"/>
</dbReference>
<keyword evidence="4" id="KW-1015">Disulfide bond</keyword>
<feature type="domain" description="Thioredoxin" evidence="6">
    <location>
        <begin position="38"/>
        <end position="190"/>
    </location>
</feature>
<dbReference type="InterPro" id="IPR036249">
    <property type="entry name" value="Thioredoxin-like_sf"/>
</dbReference>
<keyword evidence="2" id="KW-0201">Cytochrome c-type biogenesis</keyword>
<evidence type="ECO:0000256" key="1">
    <source>
        <dbReference type="ARBA" id="ARBA00004196"/>
    </source>
</evidence>
<evidence type="ECO:0000256" key="4">
    <source>
        <dbReference type="ARBA" id="ARBA00023157"/>
    </source>
</evidence>
<dbReference type="CDD" id="cd02966">
    <property type="entry name" value="TlpA_like_family"/>
    <property type="match status" value="1"/>
</dbReference>
<sequence length="193" mass="20491">MTAALGIAALAVGLAACTPDPVAEQYREGGDTGYIAGEQLIQEFPAADRGEPVVWEGVTEHGEKLSSEDLAGQVVVVNFWYATCAPCRVEAADLQKVYDEFKDDGVSFVGVNTFDQADQARSFAEEFGITYPSIIDVDDATVKLAFAAETPISATPTTLVIDKQGRVAARILSMIESPSILSTLVKDALAEKA</sequence>
<dbReference type="InterPro" id="IPR000866">
    <property type="entry name" value="AhpC/TSA"/>
</dbReference>
<keyword evidence="8" id="KW-1185">Reference proteome</keyword>
<protein>
    <submittedName>
        <fullName evidence="7">TlpA family protein disulfide reductase</fullName>
    </submittedName>
</protein>
<dbReference type="Gene3D" id="3.40.30.10">
    <property type="entry name" value="Glutaredoxin"/>
    <property type="match status" value="1"/>
</dbReference>
<dbReference type="Proteomes" id="UP000680132">
    <property type="component" value="Unassembled WGS sequence"/>
</dbReference>
<dbReference type="EMBL" id="JAGFOA010000002">
    <property type="protein sequence ID" value="MBO3663065.1"/>
    <property type="molecule type" value="Genomic_DNA"/>
</dbReference>
<dbReference type="PROSITE" id="PS00194">
    <property type="entry name" value="THIOREDOXIN_1"/>
    <property type="match status" value="1"/>
</dbReference>
<dbReference type="GO" id="GO:0016491">
    <property type="term" value="F:oxidoreductase activity"/>
    <property type="evidence" value="ECO:0007669"/>
    <property type="project" value="InterPro"/>
</dbReference>
<keyword evidence="5" id="KW-0676">Redox-active center</keyword>
<dbReference type="InterPro" id="IPR013766">
    <property type="entry name" value="Thioredoxin_domain"/>
</dbReference>
<evidence type="ECO:0000313" key="7">
    <source>
        <dbReference type="EMBL" id="MBO3663065.1"/>
    </source>
</evidence>